<dbReference type="GO" id="GO:0006355">
    <property type="term" value="P:regulation of DNA-templated transcription"/>
    <property type="evidence" value="ECO:0007669"/>
    <property type="project" value="InterPro"/>
</dbReference>
<gene>
    <name evidence="8" type="ORF">E7746_00710</name>
</gene>
<dbReference type="InterPro" id="IPR001867">
    <property type="entry name" value="OmpR/PhoB-type_DNA-bd"/>
</dbReference>
<dbReference type="EMBL" id="CP039393">
    <property type="protein sequence ID" value="QCD34504.1"/>
    <property type="molecule type" value="Genomic_DNA"/>
</dbReference>
<evidence type="ECO:0000256" key="4">
    <source>
        <dbReference type="PROSITE-ProRule" id="PRU00169"/>
    </source>
</evidence>
<proteinExistence type="predicted"/>
<dbReference type="Pfam" id="PF00072">
    <property type="entry name" value="Response_reg"/>
    <property type="match status" value="1"/>
</dbReference>
<evidence type="ECO:0000256" key="3">
    <source>
        <dbReference type="ARBA" id="ARBA00023125"/>
    </source>
</evidence>
<dbReference type="CDD" id="cd00383">
    <property type="entry name" value="trans_reg_C"/>
    <property type="match status" value="1"/>
</dbReference>
<evidence type="ECO:0000313" key="8">
    <source>
        <dbReference type="EMBL" id="QCD34504.1"/>
    </source>
</evidence>
<dbReference type="Proteomes" id="UP000297031">
    <property type="component" value="Chromosome"/>
</dbReference>
<evidence type="ECO:0000256" key="1">
    <source>
        <dbReference type="ARBA" id="ARBA00022553"/>
    </source>
</evidence>
<dbReference type="Gene3D" id="3.40.50.2300">
    <property type="match status" value="1"/>
</dbReference>
<dbReference type="SMART" id="SM00862">
    <property type="entry name" value="Trans_reg_C"/>
    <property type="match status" value="1"/>
</dbReference>
<feature type="domain" description="OmpR/PhoB-type" evidence="7">
    <location>
        <begin position="138"/>
        <end position="234"/>
    </location>
</feature>
<dbReference type="InterPro" id="IPR001789">
    <property type="entry name" value="Sig_transdc_resp-reg_receiver"/>
</dbReference>
<evidence type="ECO:0000313" key="9">
    <source>
        <dbReference type="Proteomes" id="UP000297031"/>
    </source>
</evidence>
<evidence type="ECO:0000259" key="7">
    <source>
        <dbReference type="PROSITE" id="PS51755"/>
    </source>
</evidence>
<feature type="domain" description="Response regulatory" evidence="6">
    <location>
        <begin position="4"/>
        <end position="119"/>
    </location>
</feature>
<dbReference type="RefSeq" id="WP_123395154.1">
    <property type="nucleotide sequence ID" value="NZ_CANQMU010000005.1"/>
</dbReference>
<dbReference type="GO" id="GO:0005829">
    <property type="term" value="C:cytosol"/>
    <property type="evidence" value="ECO:0007669"/>
    <property type="project" value="TreeGrafter"/>
</dbReference>
<dbReference type="InterPro" id="IPR016032">
    <property type="entry name" value="Sig_transdc_resp-reg_C-effctor"/>
</dbReference>
<dbReference type="InterPro" id="IPR011006">
    <property type="entry name" value="CheY-like_superfamily"/>
</dbReference>
<keyword evidence="3 5" id="KW-0238">DNA-binding</keyword>
<dbReference type="GO" id="GO:0032993">
    <property type="term" value="C:protein-DNA complex"/>
    <property type="evidence" value="ECO:0007669"/>
    <property type="project" value="TreeGrafter"/>
</dbReference>
<dbReference type="PROSITE" id="PS51755">
    <property type="entry name" value="OMPR_PHOB"/>
    <property type="match status" value="1"/>
</dbReference>
<evidence type="ECO:0000256" key="5">
    <source>
        <dbReference type="PROSITE-ProRule" id="PRU01091"/>
    </source>
</evidence>
<evidence type="ECO:0000259" key="6">
    <source>
        <dbReference type="PROSITE" id="PS50110"/>
    </source>
</evidence>
<dbReference type="SMART" id="SM00448">
    <property type="entry name" value="REC"/>
    <property type="match status" value="1"/>
</dbReference>
<dbReference type="AlphaFoldDB" id="A0A4P7VD73"/>
<dbReference type="SUPFAM" id="SSF46894">
    <property type="entry name" value="C-terminal effector domain of the bipartite response regulators"/>
    <property type="match status" value="1"/>
</dbReference>
<keyword evidence="2" id="KW-0902">Two-component regulatory system</keyword>
<feature type="DNA-binding region" description="OmpR/PhoB-type" evidence="5">
    <location>
        <begin position="138"/>
        <end position="234"/>
    </location>
</feature>
<dbReference type="KEGG" id="mgod:E7746_00710"/>
<dbReference type="GO" id="GO:0000156">
    <property type="term" value="F:phosphorelay response regulator activity"/>
    <property type="evidence" value="ECO:0007669"/>
    <property type="project" value="TreeGrafter"/>
</dbReference>
<protein>
    <submittedName>
        <fullName evidence="8">Response regulator transcription factor</fullName>
    </submittedName>
</protein>
<dbReference type="Gene3D" id="1.10.10.10">
    <property type="entry name" value="Winged helix-like DNA-binding domain superfamily/Winged helix DNA-binding domain"/>
    <property type="match status" value="1"/>
</dbReference>
<dbReference type="Gene3D" id="6.10.250.690">
    <property type="match status" value="1"/>
</dbReference>
<evidence type="ECO:0000256" key="2">
    <source>
        <dbReference type="ARBA" id="ARBA00023012"/>
    </source>
</evidence>
<dbReference type="GO" id="GO:0000976">
    <property type="term" value="F:transcription cis-regulatory region binding"/>
    <property type="evidence" value="ECO:0007669"/>
    <property type="project" value="TreeGrafter"/>
</dbReference>
<dbReference type="SUPFAM" id="SSF52172">
    <property type="entry name" value="CheY-like"/>
    <property type="match status" value="1"/>
</dbReference>
<keyword evidence="9" id="KW-1185">Reference proteome</keyword>
<dbReference type="Pfam" id="PF00486">
    <property type="entry name" value="Trans_reg_C"/>
    <property type="match status" value="1"/>
</dbReference>
<organism evidence="8 9">
    <name type="scientific">Muribaculum gordoncarteri</name>
    <dbReference type="NCBI Taxonomy" id="2530390"/>
    <lineage>
        <taxon>Bacteria</taxon>
        <taxon>Pseudomonadati</taxon>
        <taxon>Bacteroidota</taxon>
        <taxon>Bacteroidia</taxon>
        <taxon>Bacteroidales</taxon>
        <taxon>Muribaculaceae</taxon>
        <taxon>Muribaculum</taxon>
    </lineage>
</organism>
<reference evidence="8 9" key="1">
    <citation type="submission" date="2019-02" db="EMBL/GenBank/DDBJ databases">
        <title>Isolation and identification of novel species under the genus Muribaculum.</title>
        <authorList>
            <person name="Miyake S."/>
            <person name="Ding Y."/>
            <person name="Low A."/>
            <person name="Soh M."/>
            <person name="Seedorf H."/>
        </authorList>
    </citation>
    <scope>NUCLEOTIDE SEQUENCE [LARGE SCALE GENOMIC DNA]</scope>
    <source>
        <strain evidence="8 9">TLL-A4</strain>
    </source>
</reference>
<dbReference type="OrthoDB" id="9790442at2"/>
<keyword evidence="1 4" id="KW-0597">Phosphoprotein</keyword>
<dbReference type="PANTHER" id="PTHR48111">
    <property type="entry name" value="REGULATOR OF RPOS"/>
    <property type="match status" value="1"/>
</dbReference>
<dbReference type="InterPro" id="IPR036388">
    <property type="entry name" value="WH-like_DNA-bd_sf"/>
</dbReference>
<accession>A0A4P7VD73</accession>
<dbReference type="InterPro" id="IPR039420">
    <property type="entry name" value="WalR-like"/>
</dbReference>
<feature type="modified residue" description="4-aspartylphosphate" evidence="4">
    <location>
        <position position="52"/>
    </location>
</feature>
<sequence>MRIKILVVDDEESLCEILKYNLELDGYEVDYALSGEKALTMDLSSYSLFILDIMMDKISGFDFAKRLKNNIATENTPIIFCSALDGEDDTVMGLNIGGDDYITKPFVISEVLARVRAVLRRSHVSQQYAYNLSKSIHEPDITFKTLRIDRNEKSCFLNGEPVTLTKTEFEILLFFLTHRNRIYSREEIIREVWPDDVVVSNRTIDTNITRLRKKIDPYGNNIITRLGFGYGFKETN</sequence>
<dbReference type="PROSITE" id="PS50110">
    <property type="entry name" value="RESPONSE_REGULATORY"/>
    <property type="match status" value="1"/>
</dbReference>
<name>A0A4P7VD73_9BACT</name>
<dbReference type="PANTHER" id="PTHR48111:SF40">
    <property type="entry name" value="PHOSPHATE REGULON TRANSCRIPTIONAL REGULATORY PROTEIN PHOB"/>
    <property type="match status" value="1"/>
</dbReference>